<dbReference type="Proteomes" id="UP000539075">
    <property type="component" value="Unassembled WGS sequence"/>
</dbReference>
<keyword evidence="5" id="KW-1185">Reference proteome</keyword>
<comment type="caution">
    <text evidence="4">The sequence shown here is derived from an EMBL/GenBank/DDBJ whole genome shotgun (WGS) entry which is preliminary data.</text>
</comment>
<evidence type="ECO:0000313" key="4">
    <source>
        <dbReference type="EMBL" id="MBB5144685.1"/>
    </source>
</evidence>
<dbReference type="GO" id="GO:0016301">
    <property type="term" value="F:kinase activity"/>
    <property type="evidence" value="ECO:0007669"/>
    <property type="project" value="InterPro"/>
</dbReference>
<reference evidence="4 5" key="1">
    <citation type="submission" date="2020-08" db="EMBL/GenBank/DDBJ databases">
        <title>Genomic Encyclopedia of Type Strains, Phase IV (KMG-IV): sequencing the most valuable type-strain genomes for metagenomic binning, comparative biology and taxonomic classification.</title>
        <authorList>
            <person name="Goeker M."/>
        </authorList>
    </citation>
    <scope>NUCLEOTIDE SEQUENCE [LARGE SCALE GENOMIC DNA]</scope>
    <source>
        <strain evidence="4 5">DSM 11275</strain>
    </source>
</reference>
<accession>A0A7W8C317</accession>
<dbReference type="InterPro" id="IPR027417">
    <property type="entry name" value="P-loop_NTPase"/>
</dbReference>
<keyword evidence="2" id="KW-0067">ATP-binding</keyword>
<name>A0A7W8C317_9BACT</name>
<dbReference type="GO" id="GO:0005524">
    <property type="term" value="F:ATP binding"/>
    <property type="evidence" value="ECO:0007669"/>
    <property type="project" value="UniProtKB-KW"/>
</dbReference>
<evidence type="ECO:0000256" key="1">
    <source>
        <dbReference type="ARBA" id="ARBA00022741"/>
    </source>
</evidence>
<keyword evidence="1" id="KW-0547">Nucleotide-binding</keyword>
<gene>
    <name evidence="4" type="ORF">HNQ38_002803</name>
</gene>
<dbReference type="EMBL" id="JACHGO010000010">
    <property type="protein sequence ID" value="MBB5144685.1"/>
    <property type="molecule type" value="Genomic_DNA"/>
</dbReference>
<protein>
    <submittedName>
        <fullName evidence="4">Putative ABC-type ATPase</fullName>
    </submittedName>
</protein>
<organism evidence="4 5">
    <name type="scientific">Desulfovibrio intestinalis</name>
    <dbReference type="NCBI Taxonomy" id="58621"/>
    <lineage>
        <taxon>Bacteria</taxon>
        <taxon>Pseudomonadati</taxon>
        <taxon>Thermodesulfobacteriota</taxon>
        <taxon>Desulfovibrionia</taxon>
        <taxon>Desulfovibrionales</taxon>
        <taxon>Desulfovibrionaceae</taxon>
        <taxon>Desulfovibrio</taxon>
    </lineage>
</organism>
<dbReference type="AlphaFoldDB" id="A0A7W8C317"/>
<feature type="domain" description="Zeta toxin" evidence="3">
    <location>
        <begin position="24"/>
        <end position="127"/>
    </location>
</feature>
<proteinExistence type="predicted"/>
<evidence type="ECO:0000256" key="2">
    <source>
        <dbReference type="ARBA" id="ARBA00022840"/>
    </source>
</evidence>
<evidence type="ECO:0000313" key="5">
    <source>
        <dbReference type="Proteomes" id="UP000539075"/>
    </source>
</evidence>
<dbReference type="InterPro" id="IPR010488">
    <property type="entry name" value="Zeta_toxin_domain"/>
</dbReference>
<evidence type="ECO:0000259" key="3">
    <source>
        <dbReference type="Pfam" id="PF06414"/>
    </source>
</evidence>
<dbReference type="PANTHER" id="PTHR39206">
    <property type="entry name" value="SLL8004 PROTEIN"/>
    <property type="match status" value="1"/>
</dbReference>
<dbReference type="Pfam" id="PF06414">
    <property type="entry name" value="Zeta_toxin"/>
    <property type="match status" value="1"/>
</dbReference>
<sequence length="134" mass="14817">MQENLLVIDPDKLAAEGLSPIAAGKAAARMARLFLKEGVSFARESTLTARFDFSLMEEAKQRGYEVELVYIRLASTELALERVASRASRGGHAVPSQDVVRRFTRSLENLPKAMALADKTTILDNSSCNYKRIN</sequence>
<dbReference type="PANTHER" id="PTHR39206:SF1">
    <property type="entry name" value="SLL8004 PROTEIN"/>
    <property type="match status" value="1"/>
</dbReference>
<dbReference type="Gene3D" id="3.40.50.300">
    <property type="entry name" value="P-loop containing nucleotide triphosphate hydrolases"/>
    <property type="match status" value="1"/>
</dbReference>